<dbReference type="InterPro" id="IPR013249">
    <property type="entry name" value="RNA_pol_sigma70_r4_t2"/>
</dbReference>
<dbReference type="InterPro" id="IPR036388">
    <property type="entry name" value="WH-like_DNA-bd_sf"/>
</dbReference>
<evidence type="ECO:0000256" key="1">
    <source>
        <dbReference type="ARBA" id="ARBA00010641"/>
    </source>
</evidence>
<comment type="similarity">
    <text evidence="1">Belongs to the sigma-70 factor family. ECF subfamily.</text>
</comment>
<gene>
    <name evidence="8" type="ORF">O0S08_36855</name>
</gene>
<evidence type="ECO:0000256" key="4">
    <source>
        <dbReference type="ARBA" id="ARBA00023125"/>
    </source>
</evidence>
<dbReference type="Gene3D" id="1.10.1740.10">
    <property type="match status" value="1"/>
</dbReference>
<keyword evidence="5" id="KW-0804">Transcription</keyword>
<protein>
    <submittedName>
        <fullName evidence="8">Sigma-70 family RNA polymerase sigma factor</fullName>
    </submittedName>
</protein>
<evidence type="ECO:0000313" key="9">
    <source>
        <dbReference type="Proteomes" id="UP001164459"/>
    </source>
</evidence>
<evidence type="ECO:0000313" key="8">
    <source>
        <dbReference type="EMBL" id="WAS91786.1"/>
    </source>
</evidence>
<evidence type="ECO:0000256" key="3">
    <source>
        <dbReference type="ARBA" id="ARBA00023082"/>
    </source>
</evidence>
<dbReference type="PANTHER" id="PTHR43133:SF8">
    <property type="entry name" value="RNA POLYMERASE SIGMA FACTOR HI_1459-RELATED"/>
    <property type="match status" value="1"/>
</dbReference>
<keyword evidence="3" id="KW-0731">Sigma factor</keyword>
<keyword evidence="9" id="KW-1185">Reference proteome</keyword>
<keyword evidence="4" id="KW-0238">DNA-binding</keyword>
<feature type="domain" description="RNA polymerase sigma-70 region 2" evidence="6">
    <location>
        <begin position="21"/>
        <end position="88"/>
    </location>
</feature>
<dbReference type="Proteomes" id="UP001164459">
    <property type="component" value="Chromosome"/>
</dbReference>
<dbReference type="InterPro" id="IPR007627">
    <property type="entry name" value="RNA_pol_sigma70_r2"/>
</dbReference>
<sequence length="366" mass="39744">MQASSPTDPHVERAREFHAIYRREFEFVWASARRFGVPPEAVDDAVQEVFLTAYRRLDHLDYEVSPRAWLYGVTRRVASHYRRSASRRARRAEALRLLPPPSESPQQRVDAAQQLDHLLGRLGPGNRTVFEMVELLGMSGPEVAAELGQPLNTVYSRLRLARAQLQALVSPQELEARVAAERERHTPPPEAAQRNWALVLPLLGEPAASVGLGAWFTARAWFATTLVTAAGGALVVALARGGPEPEPSAEAPSIPAVVATHAADAAAPESDALAREVELLDQARLAADAPARALELLARHAREFPRGALADAREAARVEALCHQGQVEAAESAARGLLVGHPGSAIARRHENYRCTDDGPPRVPGK</sequence>
<accession>A0ABY7GXV7</accession>
<evidence type="ECO:0000259" key="7">
    <source>
        <dbReference type="Pfam" id="PF08281"/>
    </source>
</evidence>
<dbReference type="PANTHER" id="PTHR43133">
    <property type="entry name" value="RNA POLYMERASE ECF-TYPE SIGMA FACTO"/>
    <property type="match status" value="1"/>
</dbReference>
<dbReference type="Pfam" id="PF08281">
    <property type="entry name" value="Sigma70_r4_2"/>
    <property type="match status" value="1"/>
</dbReference>
<feature type="domain" description="RNA polymerase sigma factor 70 region 4 type 2" evidence="7">
    <location>
        <begin position="113"/>
        <end position="165"/>
    </location>
</feature>
<reference evidence="8" key="1">
    <citation type="submission" date="2022-11" db="EMBL/GenBank/DDBJ databases">
        <title>Minimal conservation of predation-associated metabolite biosynthetic gene clusters underscores biosynthetic potential of Myxococcota including descriptions for ten novel species: Archangium lansinium sp. nov., Myxococcus landrumus sp. nov., Nannocystis bai.</title>
        <authorList>
            <person name="Ahearne A."/>
            <person name="Stevens C."/>
            <person name="Dowd S."/>
        </authorList>
    </citation>
    <scope>NUCLEOTIDE SEQUENCE</scope>
    <source>
        <strain evidence="8">Fl3</strain>
    </source>
</reference>
<keyword evidence="2" id="KW-0805">Transcription regulation</keyword>
<dbReference type="Gene3D" id="1.10.10.10">
    <property type="entry name" value="Winged helix-like DNA-binding domain superfamily/Winged helix DNA-binding domain"/>
    <property type="match status" value="1"/>
</dbReference>
<evidence type="ECO:0000259" key="6">
    <source>
        <dbReference type="Pfam" id="PF04542"/>
    </source>
</evidence>
<dbReference type="NCBIfam" id="TIGR02937">
    <property type="entry name" value="sigma70-ECF"/>
    <property type="match status" value="1"/>
</dbReference>
<dbReference type="InterPro" id="IPR014284">
    <property type="entry name" value="RNA_pol_sigma-70_dom"/>
</dbReference>
<dbReference type="EMBL" id="CP114040">
    <property type="protein sequence ID" value="WAS91786.1"/>
    <property type="molecule type" value="Genomic_DNA"/>
</dbReference>
<dbReference type="InterPro" id="IPR013324">
    <property type="entry name" value="RNA_pol_sigma_r3/r4-like"/>
</dbReference>
<proteinExistence type="inferred from homology"/>
<dbReference type="SUPFAM" id="SSF88946">
    <property type="entry name" value="Sigma2 domain of RNA polymerase sigma factors"/>
    <property type="match status" value="1"/>
</dbReference>
<evidence type="ECO:0000256" key="5">
    <source>
        <dbReference type="ARBA" id="ARBA00023163"/>
    </source>
</evidence>
<dbReference type="RefSeq" id="WP_269034148.1">
    <property type="nucleotide sequence ID" value="NZ_CP114040.1"/>
</dbReference>
<dbReference type="InterPro" id="IPR013325">
    <property type="entry name" value="RNA_pol_sigma_r2"/>
</dbReference>
<dbReference type="Pfam" id="PF04542">
    <property type="entry name" value="Sigma70_r2"/>
    <property type="match status" value="1"/>
</dbReference>
<organism evidence="8 9">
    <name type="scientific">Nannocystis punicea</name>
    <dbReference type="NCBI Taxonomy" id="2995304"/>
    <lineage>
        <taxon>Bacteria</taxon>
        <taxon>Pseudomonadati</taxon>
        <taxon>Myxococcota</taxon>
        <taxon>Polyangia</taxon>
        <taxon>Nannocystales</taxon>
        <taxon>Nannocystaceae</taxon>
        <taxon>Nannocystis</taxon>
    </lineage>
</organism>
<evidence type="ECO:0000256" key="2">
    <source>
        <dbReference type="ARBA" id="ARBA00023015"/>
    </source>
</evidence>
<dbReference type="SUPFAM" id="SSF88659">
    <property type="entry name" value="Sigma3 and sigma4 domains of RNA polymerase sigma factors"/>
    <property type="match status" value="1"/>
</dbReference>
<name>A0ABY7GXV7_9BACT</name>
<dbReference type="InterPro" id="IPR039425">
    <property type="entry name" value="RNA_pol_sigma-70-like"/>
</dbReference>